<proteinExistence type="predicted"/>
<organism evidence="1 2">
    <name type="scientific">Litomosoides sigmodontis</name>
    <name type="common">Filarial nematode worm</name>
    <dbReference type="NCBI Taxonomy" id="42156"/>
    <lineage>
        <taxon>Eukaryota</taxon>
        <taxon>Metazoa</taxon>
        <taxon>Ecdysozoa</taxon>
        <taxon>Nematoda</taxon>
        <taxon>Chromadorea</taxon>
        <taxon>Rhabditida</taxon>
        <taxon>Spirurina</taxon>
        <taxon>Spiruromorpha</taxon>
        <taxon>Filarioidea</taxon>
        <taxon>Onchocercidae</taxon>
        <taxon>Litomosoides</taxon>
    </lineage>
</organism>
<accession>A0A3P6TTD0</accession>
<name>A0A3P6TTD0_LITSI</name>
<reference evidence="1 2" key="1">
    <citation type="submission" date="2018-08" db="EMBL/GenBank/DDBJ databases">
        <authorList>
            <person name="Laetsch R D."/>
            <person name="Stevens L."/>
            <person name="Kumar S."/>
            <person name="Blaxter L. M."/>
        </authorList>
    </citation>
    <scope>NUCLEOTIDE SEQUENCE [LARGE SCALE GENOMIC DNA]</scope>
</reference>
<gene>
    <name evidence="1" type="ORF">NLS_LOCUS136</name>
</gene>
<keyword evidence="2" id="KW-1185">Reference proteome</keyword>
<sequence>MMQLMTVRRSETYIPAEFDEINVVLLKVADDSDIENKGTRILSITWMGRPFGSVTSEMHFNAKYESDGLTSLLNFFFLPPCTFYDHRSGIRLSIMVYSHV</sequence>
<evidence type="ECO:0000313" key="1">
    <source>
        <dbReference type="EMBL" id="VDK67501.1"/>
    </source>
</evidence>
<dbReference type="EMBL" id="UYRX01000003">
    <property type="protein sequence ID" value="VDK67501.1"/>
    <property type="molecule type" value="Genomic_DNA"/>
</dbReference>
<dbReference type="AlphaFoldDB" id="A0A3P6TTD0"/>
<protein>
    <submittedName>
        <fullName evidence="1">Uncharacterized protein</fullName>
    </submittedName>
</protein>
<evidence type="ECO:0000313" key="2">
    <source>
        <dbReference type="Proteomes" id="UP000277928"/>
    </source>
</evidence>
<dbReference type="Proteomes" id="UP000277928">
    <property type="component" value="Unassembled WGS sequence"/>
</dbReference>